<sequence length="303" mass="32675">MASSAQGNFIDLLSLRPPPAASLSPPVVLSLAQLQAPPPPLVSTGLRVAFEDQHQYQNLNPCNCLLSSPLFSPVLSDDVAPQLNEHQQEFDRFLRAQEAQLRRTLAEKRRRHCAALLCAAEAAVARTLREKEAEVDRAVRRGAELEGRLARLKAESLAWQTKAMANQAAAAALQAQLQKAQAAAADERETECRDSPAQDAESAHVDPSPSACRSCREAPASVVVLPCRHLCLCPDCDSSTAGGGVAQSCPVCQCATTGSLHVVFSFEKKTSASAAPHRYLTSPHTTHHSRPNLQTKNNRKINI</sequence>
<dbReference type="Pfam" id="PF13920">
    <property type="entry name" value="zf-C3HC4_3"/>
    <property type="match status" value="1"/>
</dbReference>
<evidence type="ECO:0000256" key="4">
    <source>
        <dbReference type="PROSITE-ProRule" id="PRU00175"/>
    </source>
</evidence>
<dbReference type="GO" id="GO:0004842">
    <property type="term" value="F:ubiquitin-protein transferase activity"/>
    <property type="evidence" value="ECO:0007669"/>
    <property type="project" value="TreeGrafter"/>
</dbReference>
<dbReference type="OrthoDB" id="1711136at2759"/>
<evidence type="ECO:0000313" key="8">
    <source>
        <dbReference type="Proteomes" id="UP000797356"/>
    </source>
</evidence>
<dbReference type="Gene3D" id="3.30.40.10">
    <property type="entry name" value="Zinc/RING finger domain, C3HC4 (zinc finger)"/>
    <property type="match status" value="1"/>
</dbReference>
<protein>
    <submittedName>
        <fullName evidence="7">BOI-related E3 ubiquitin-protein ligase 1</fullName>
    </submittedName>
</protein>
<evidence type="ECO:0000256" key="5">
    <source>
        <dbReference type="SAM" id="MobiDB-lite"/>
    </source>
</evidence>
<keyword evidence="1" id="KW-0479">Metal-binding</keyword>
<accession>A0A8K0IIQ7</accession>
<evidence type="ECO:0000256" key="1">
    <source>
        <dbReference type="ARBA" id="ARBA00022723"/>
    </source>
</evidence>
<keyword evidence="3" id="KW-0862">Zinc</keyword>
<name>A0A8K0IIQ7_COCNU</name>
<proteinExistence type="predicted"/>
<feature type="region of interest" description="Disordered" evidence="5">
    <location>
        <begin position="275"/>
        <end position="303"/>
    </location>
</feature>
<dbReference type="EMBL" id="CM017879">
    <property type="protein sequence ID" value="KAG1359392.1"/>
    <property type="molecule type" value="Genomic_DNA"/>
</dbReference>
<comment type="caution">
    <text evidence="7">The sequence shown here is derived from an EMBL/GenBank/DDBJ whole genome shotgun (WGS) entry which is preliminary data.</text>
</comment>
<reference evidence="7" key="2">
    <citation type="submission" date="2019-07" db="EMBL/GenBank/DDBJ databases">
        <authorList>
            <person name="Yang Y."/>
            <person name="Bocs S."/>
            <person name="Baudouin L."/>
        </authorList>
    </citation>
    <scope>NUCLEOTIDE SEQUENCE</scope>
    <source>
        <tissue evidence="7">Spear leaf of Hainan Tall coconut</tissue>
    </source>
</reference>
<dbReference type="PANTHER" id="PTHR42647:SF5">
    <property type="entry name" value="SBP (S-RIBONUCLEASE BINDING PROTEIN) FAMILY PROTEIN"/>
    <property type="match status" value="1"/>
</dbReference>
<keyword evidence="2 4" id="KW-0863">Zinc-finger</keyword>
<dbReference type="CDD" id="cd16649">
    <property type="entry name" value="mRING-HC-C3HC5_CGRF1-like"/>
    <property type="match status" value="1"/>
</dbReference>
<feature type="compositionally biased region" description="Basic and acidic residues" evidence="5">
    <location>
        <begin position="185"/>
        <end position="204"/>
    </location>
</feature>
<dbReference type="Proteomes" id="UP000797356">
    <property type="component" value="Chromosome 8"/>
</dbReference>
<dbReference type="PROSITE" id="PS50089">
    <property type="entry name" value="ZF_RING_2"/>
    <property type="match status" value="1"/>
</dbReference>
<evidence type="ECO:0000313" key="7">
    <source>
        <dbReference type="EMBL" id="KAG1359392.1"/>
    </source>
</evidence>
<evidence type="ECO:0000256" key="2">
    <source>
        <dbReference type="ARBA" id="ARBA00022771"/>
    </source>
</evidence>
<evidence type="ECO:0000259" key="6">
    <source>
        <dbReference type="PROSITE" id="PS50089"/>
    </source>
</evidence>
<dbReference type="GO" id="GO:0008270">
    <property type="term" value="F:zinc ion binding"/>
    <property type="evidence" value="ECO:0007669"/>
    <property type="project" value="UniProtKB-KW"/>
</dbReference>
<dbReference type="InterPro" id="IPR013083">
    <property type="entry name" value="Znf_RING/FYVE/PHD"/>
</dbReference>
<feature type="domain" description="RING-type" evidence="6">
    <location>
        <begin position="212"/>
        <end position="253"/>
    </location>
</feature>
<reference evidence="7" key="1">
    <citation type="journal article" date="2017" name="Gigascience">
        <title>The genome draft of coconut (Cocos nucifera).</title>
        <authorList>
            <person name="Xiao Y."/>
            <person name="Xu P."/>
            <person name="Fan H."/>
            <person name="Baudouin L."/>
            <person name="Xia W."/>
            <person name="Bocs S."/>
            <person name="Xu J."/>
            <person name="Li Q."/>
            <person name="Guo A."/>
            <person name="Zhou L."/>
            <person name="Li J."/>
            <person name="Wu Y."/>
            <person name="Ma Z."/>
            <person name="Armero A."/>
            <person name="Issali A.E."/>
            <person name="Liu N."/>
            <person name="Peng M."/>
            <person name="Yang Y."/>
        </authorList>
    </citation>
    <scope>NUCLEOTIDE SEQUENCE</scope>
    <source>
        <tissue evidence="7">Spear leaf of Hainan Tall coconut</tissue>
    </source>
</reference>
<keyword evidence="8" id="KW-1185">Reference proteome</keyword>
<dbReference type="PANTHER" id="PTHR42647">
    <property type="entry name" value="SBP (S-RIBONUCLEASE BINDING PROTEIN) FAMILY PROTEIN"/>
    <property type="match status" value="1"/>
</dbReference>
<organism evidence="7 8">
    <name type="scientific">Cocos nucifera</name>
    <name type="common">Coconut palm</name>
    <dbReference type="NCBI Taxonomy" id="13894"/>
    <lineage>
        <taxon>Eukaryota</taxon>
        <taxon>Viridiplantae</taxon>
        <taxon>Streptophyta</taxon>
        <taxon>Embryophyta</taxon>
        <taxon>Tracheophyta</taxon>
        <taxon>Spermatophyta</taxon>
        <taxon>Magnoliopsida</taxon>
        <taxon>Liliopsida</taxon>
        <taxon>Arecaceae</taxon>
        <taxon>Arecoideae</taxon>
        <taxon>Cocoseae</taxon>
        <taxon>Attaleinae</taxon>
        <taxon>Cocos</taxon>
    </lineage>
</organism>
<evidence type="ECO:0000256" key="3">
    <source>
        <dbReference type="ARBA" id="ARBA00022833"/>
    </source>
</evidence>
<feature type="region of interest" description="Disordered" evidence="5">
    <location>
        <begin position="185"/>
        <end position="210"/>
    </location>
</feature>
<dbReference type="InterPro" id="IPR001841">
    <property type="entry name" value="Znf_RING"/>
</dbReference>
<dbReference type="AlphaFoldDB" id="A0A8K0IIQ7"/>
<gene>
    <name evidence="7" type="ORF">COCNU_08G008380</name>
</gene>